<reference evidence="2 3" key="1">
    <citation type="submission" date="2019-05" db="EMBL/GenBank/DDBJ databases">
        <title>Another draft genome of Portunus trituberculatus and its Hox gene families provides insights of decapod evolution.</title>
        <authorList>
            <person name="Jeong J.-H."/>
            <person name="Song I."/>
            <person name="Kim S."/>
            <person name="Choi T."/>
            <person name="Kim D."/>
            <person name="Ryu S."/>
            <person name="Kim W."/>
        </authorList>
    </citation>
    <scope>NUCLEOTIDE SEQUENCE [LARGE SCALE GENOMIC DNA]</scope>
    <source>
        <tissue evidence="2">Muscle</tissue>
    </source>
</reference>
<name>A0A5B7J9S4_PORTR</name>
<evidence type="ECO:0000313" key="2">
    <source>
        <dbReference type="EMBL" id="MPC91435.1"/>
    </source>
</evidence>
<comment type="caution">
    <text evidence="2">The sequence shown here is derived from an EMBL/GenBank/DDBJ whole genome shotgun (WGS) entry which is preliminary data.</text>
</comment>
<evidence type="ECO:0000256" key="1">
    <source>
        <dbReference type="SAM" id="MobiDB-lite"/>
    </source>
</evidence>
<feature type="region of interest" description="Disordered" evidence="1">
    <location>
        <begin position="1"/>
        <end position="25"/>
    </location>
</feature>
<organism evidence="2 3">
    <name type="scientific">Portunus trituberculatus</name>
    <name type="common">Swimming crab</name>
    <name type="synonym">Neptunus trituberculatus</name>
    <dbReference type="NCBI Taxonomy" id="210409"/>
    <lineage>
        <taxon>Eukaryota</taxon>
        <taxon>Metazoa</taxon>
        <taxon>Ecdysozoa</taxon>
        <taxon>Arthropoda</taxon>
        <taxon>Crustacea</taxon>
        <taxon>Multicrustacea</taxon>
        <taxon>Malacostraca</taxon>
        <taxon>Eumalacostraca</taxon>
        <taxon>Eucarida</taxon>
        <taxon>Decapoda</taxon>
        <taxon>Pleocyemata</taxon>
        <taxon>Brachyura</taxon>
        <taxon>Eubrachyura</taxon>
        <taxon>Portunoidea</taxon>
        <taxon>Portunidae</taxon>
        <taxon>Portuninae</taxon>
        <taxon>Portunus</taxon>
    </lineage>
</organism>
<keyword evidence="3" id="KW-1185">Reference proteome</keyword>
<gene>
    <name evidence="2" type="ORF">E2C01_086472</name>
</gene>
<protein>
    <submittedName>
        <fullName evidence="2">Uncharacterized protein</fullName>
    </submittedName>
</protein>
<accession>A0A5B7J9S4</accession>
<dbReference type="EMBL" id="VSRR010087765">
    <property type="protein sequence ID" value="MPC91435.1"/>
    <property type="molecule type" value="Genomic_DNA"/>
</dbReference>
<evidence type="ECO:0000313" key="3">
    <source>
        <dbReference type="Proteomes" id="UP000324222"/>
    </source>
</evidence>
<sequence>MAPSLVARTRRHSLPSLPPTMHVGS</sequence>
<dbReference type="AlphaFoldDB" id="A0A5B7J9S4"/>
<dbReference type="Proteomes" id="UP000324222">
    <property type="component" value="Unassembled WGS sequence"/>
</dbReference>
<proteinExistence type="predicted"/>